<name>A0ABP0TDC3_9BRYO</name>
<proteinExistence type="predicted"/>
<dbReference type="Proteomes" id="UP001497512">
    <property type="component" value="Chromosome 1"/>
</dbReference>
<reference evidence="2 3" key="1">
    <citation type="submission" date="2024-02" db="EMBL/GenBank/DDBJ databases">
        <authorList>
            <consortium name="ELIXIR-Norway"/>
            <consortium name="Elixir Norway"/>
        </authorList>
    </citation>
    <scope>NUCLEOTIDE SEQUENCE [LARGE SCALE GENOMIC DNA]</scope>
</reference>
<evidence type="ECO:0000313" key="2">
    <source>
        <dbReference type="EMBL" id="CAK9192495.1"/>
    </source>
</evidence>
<dbReference type="PANTHER" id="PTHR34569">
    <property type="entry name" value="EXPRESSED PROTEIN"/>
    <property type="match status" value="1"/>
</dbReference>
<dbReference type="PANTHER" id="PTHR34569:SF2">
    <property type="entry name" value="EXPRESSED PROTEIN"/>
    <property type="match status" value="1"/>
</dbReference>
<evidence type="ECO:0000256" key="1">
    <source>
        <dbReference type="SAM" id="MobiDB-lite"/>
    </source>
</evidence>
<keyword evidence="3" id="KW-1185">Reference proteome</keyword>
<gene>
    <name evidence="2" type="ORF">CSSPTR1EN2_LOCUS1919</name>
</gene>
<protein>
    <submittedName>
        <fullName evidence="2">Uncharacterized protein</fullName>
    </submittedName>
</protein>
<accession>A0ABP0TDC3</accession>
<organism evidence="2 3">
    <name type="scientific">Sphagnum troendelagicum</name>
    <dbReference type="NCBI Taxonomy" id="128251"/>
    <lineage>
        <taxon>Eukaryota</taxon>
        <taxon>Viridiplantae</taxon>
        <taxon>Streptophyta</taxon>
        <taxon>Embryophyta</taxon>
        <taxon>Bryophyta</taxon>
        <taxon>Sphagnophytina</taxon>
        <taxon>Sphagnopsida</taxon>
        <taxon>Sphagnales</taxon>
        <taxon>Sphagnaceae</taxon>
        <taxon>Sphagnum</taxon>
    </lineage>
</organism>
<dbReference type="EMBL" id="OZ019893">
    <property type="protein sequence ID" value="CAK9192495.1"/>
    <property type="molecule type" value="Genomic_DNA"/>
</dbReference>
<feature type="compositionally biased region" description="Basic and acidic residues" evidence="1">
    <location>
        <begin position="81"/>
        <end position="91"/>
    </location>
</feature>
<evidence type="ECO:0000313" key="3">
    <source>
        <dbReference type="Proteomes" id="UP001497512"/>
    </source>
</evidence>
<feature type="region of interest" description="Disordered" evidence="1">
    <location>
        <begin position="73"/>
        <end position="108"/>
    </location>
</feature>
<sequence length="209" mass="23569">MPKLMKFSIRSFLTFFAGQKHRKRMSLQVAEMRSESVVVAKVLSIDTELPVSERETHNQLSSYTSLRDLMPASRPISPIKQKRESSRSAERELEEDDPHWSGGGARPPIKNRLVEQAARAYLLPAGAQTAPSEQFFARYWAKLTSSGSLHVRPSTEDLYTPVHHDSGHLDSHFECGFSCLPSFLWVSFTHIFSCLFSNVRPQSVGFLSA</sequence>